<dbReference type="GO" id="GO:0005524">
    <property type="term" value="F:ATP binding"/>
    <property type="evidence" value="ECO:0007669"/>
    <property type="project" value="InterPro"/>
</dbReference>
<dbReference type="InParanoid" id="A0A1P8AML6"/>
<dbReference type="GO" id="GO:0043539">
    <property type="term" value="F:protein serine/threonine kinase activator activity"/>
    <property type="evidence" value="ECO:0007669"/>
    <property type="project" value="InterPro"/>
</dbReference>
<dbReference type="InterPro" id="IPR011009">
    <property type="entry name" value="Kinase-like_dom_sf"/>
</dbReference>
<dbReference type="ExpressionAtlas" id="A0A1P8AML6">
    <property type="expression patterns" value="baseline and differential"/>
</dbReference>
<dbReference type="Gene3D" id="3.30.200.20">
    <property type="entry name" value="Phosphorylase Kinase, domain 1"/>
    <property type="match status" value="1"/>
</dbReference>
<reference evidence="5" key="2">
    <citation type="journal article" date="2017" name="Plant J.">
        <title>Araport11: a complete reannotation of the Arabidopsis thaliana reference genome.</title>
        <authorList>
            <person name="Cheng C.Y."/>
            <person name="Krishnakumar V."/>
            <person name="Chan A.P."/>
            <person name="Thibaud-Nissen F."/>
            <person name="Schobel S."/>
            <person name="Town C.D."/>
        </authorList>
    </citation>
    <scope>GENOME REANNOTATION</scope>
    <source>
        <strain evidence="5">cv. Columbia</strain>
    </source>
</reference>
<dbReference type="AlphaFoldDB" id="A0A1P8AML6"/>
<organism evidence="4 5">
    <name type="scientific">Arabidopsis thaliana</name>
    <name type="common">Mouse-ear cress</name>
    <dbReference type="NCBI Taxonomy" id="3702"/>
    <lineage>
        <taxon>Eukaryota</taxon>
        <taxon>Viridiplantae</taxon>
        <taxon>Streptophyta</taxon>
        <taxon>Embryophyta</taxon>
        <taxon>Tracheophyta</taxon>
        <taxon>Spermatophyta</taxon>
        <taxon>Magnoliopsida</taxon>
        <taxon>eudicotyledons</taxon>
        <taxon>Gunneridae</taxon>
        <taxon>Pentapetalae</taxon>
        <taxon>rosids</taxon>
        <taxon>malvids</taxon>
        <taxon>Brassicales</taxon>
        <taxon>Brassicaceae</taxon>
        <taxon>Camelineae</taxon>
        <taxon>Arabidopsis</taxon>
    </lineage>
</organism>
<dbReference type="STRING" id="3702.A0A1P8AML6"/>
<keyword evidence="4" id="KW-0808">Transferase</keyword>
<keyword evidence="5" id="KW-1185">Reference proteome</keyword>
<evidence type="ECO:0000313" key="3">
    <source>
        <dbReference type="Araport" id="AT1G23700"/>
    </source>
</evidence>
<dbReference type="PANTHER" id="PTHR48014">
    <property type="entry name" value="SERINE/THREONINE-PROTEIN KINASE FRAY2"/>
    <property type="match status" value="1"/>
</dbReference>
<evidence type="ECO:0000259" key="2">
    <source>
        <dbReference type="PROSITE" id="PS50011"/>
    </source>
</evidence>
<proteinExistence type="evidence at protein level"/>
<dbReference type="Proteomes" id="UP000006548">
    <property type="component" value="Chromosome 1"/>
</dbReference>
<dbReference type="Gene3D" id="1.10.510.10">
    <property type="entry name" value="Transferase(Phosphotransferase) domain 1"/>
    <property type="match status" value="1"/>
</dbReference>
<dbReference type="TAIR" id="AT1G23700"/>
<evidence type="ECO:0000313" key="5">
    <source>
        <dbReference type="Proteomes" id="UP000006548"/>
    </source>
</evidence>
<evidence type="ECO:0007829" key="7">
    <source>
        <dbReference type="ProteomicsDB" id="A0A1P8AML6"/>
    </source>
</evidence>
<sequence>MTSSPETRFPLVAKDYEILEEIGDGVYRARCILLDEIVAIKIWNLEKCTNDLETIRKEVHRLSLIDHPNLLRVHCSFIDSSSLWIVMPFMSCGSSLNIMKSVYPNGLEEPVIAILLREILKALVYLHGLGHIHRNVKAGNVLVDSEGTVKLGDFEVSASMFDSVERMRTSSENTFVGNPRRMAPEKDMQQVDGYDFKVDIWSFGMTALELAHGHSPTTVLPLNLQNSPFPNYEEDTKFSKSFRELVAACLIEDPEKRPTASQLLEYPFLQQTLSTEYLASTFLDGLSPLGERYRKLKEEKAKLVKGVDGNKEKVSQENVEALLMEPASLVNPVSCDTAQVLPILQNILIQNDIQRENVEALLTEPAILVNPVSCDTAQVLPIVQNILIQNDIQRKRLIGLMQLCDPTAGKFAVLSLEFASSLCYKFHDLILIFVQKSEFRLAIQKLGRYQQQRQIYCLRFTFCSRALRILKKRLRNTKQKMLS</sequence>
<name>A0A1P8AML6_ARATH</name>
<dbReference type="PANTHER" id="PTHR48014:SF18">
    <property type="entry name" value="PROTEIN KINASE SUPERFAMILY PROTEIN"/>
    <property type="match status" value="1"/>
</dbReference>
<dbReference type="Araport" id="AT1G23700"/>
<evidence type="ECO:0000256" key="1">
    <source>
        <dbReference type="ARBA" id="ARBA00008874"/>
    </source>
</evidence>
<keyword evidence="6 7" id="KW-1267">Proteomics identification</keyword>
<protein>
    <submittedName>
        <fullName evidence="4">Protein kinase superfamily protein</fullName>
    </submittedName>
</protein>
<dbReference type="GO" id="GO:0004672">
    <property type="term" value="F:protein kinase activity"/>
    <property type="evidence" value="ECO:0007669"/>
    <property type="project" value="InterPro"/>
</dbReference>
<dbReference type="GeneID" id="838980"/>
<keyword evidence="4" id="KW-0418">Kinase</keyword>
<gene>
    <name evidence="3 4" type="ordered locus">At1g23700</name>
    <name evidence="4" type="ORF">F5O8.25</name>
    <name evidence="4" type="ORF">F5O8_25</name>
</gene>
<dbReference type="InterPro" id="IPR047173">
    <property type="entry name" value="STRAD_A/B-like"/>
</dbReference>
<accession>A0A1P8AML6</accession>
<dbReference type="SUPFAM" id="SSF56112">
    <property type="entry name" value="Protein kinase-like (PK-like)"/>
    <property type="match status" value="1"/>
</dbReference>
<dbReference type="FunCoup" id="A0A1P8AML6">
    <property type="interactions" value="268"/>
</dbReference>
<dbReference type="InterPro" id="IPR000719">
    <property type="entry name" value="Prot_kinase_dom"/>
</dbReference>
<evidence type="ECO:0000313" key="4">
    <source>
        <dbReference type="EMBL" id="ANM57867.1"/>
    </source>
</evidence>
<evidence type="ECO:0007829" key="6">
    <source>
        <dbReference type="PeptideAtlas" id="A0A1P8AML6"/>
    </source>
</evidence>
<dbReference type="PROSITE" id="PS50011">
    <property type="entry name" value="PROTEIN_KINASE_DOM"/>
    <property type="match status" value="1"/>
</dbReference>
<dbReference type="EMBL" id="CP002684">
    <property type="protein sequence ID" value="ANM57867.1"/>
    <property type="molecule type" value="Genomic_DNA"/>
</dbReference>
<comment type="similarity">
    <text evidence="1">Belongs to the protein kinase superfamily. STE Ser/Thr protein kinase family. STE20 subfamily.</text>
</comment>
<dbReference type="Pfam" id="PF00069">
    <property type="entry name" value="Pkinase"/>
    <property type="match status" value="1"/>
</dbReference>
<dbReference type="ProteomicsDB" id="212263"/>
<reference evidence="4 5" key="1">
    <citation type="journal article" date="2000" name="Nature">
        <title>Sequence and analysis of chromosome 1 of the plant Arabidopsis thaliana.</title>
        <authorList>
            <person name="Theologis A."/>
            <person name="Ecker J.R."/>
            <person name="Palm C.J."/>
            <person name="Federspiel N.A."/>
            <person name="Kaul S."/>
            <person name="White O."/>
            <person name="Alonso J."/>
            <person name="Altafi H."/>
            <person name="Araujo R."/>
            <person name="Bowman C.L."/>
            <person name="Brooks S.Y."/>
            <person name="Buehler E."/>
            <person name="Chan A."/>
            <person name="Chao Q."/>
            <person name="Chen H."/>
            <person name="Cheuk R.F."/>
            <person name="Chin C.W."/>
            <person name="Chung M.K."/>
            <person name="Conn L."/>
            <person name="Conway A.B."/>
            <person name="Conway A.R."/>
            <person name="Creasy T.H."/>
            <person name="Dewar K."/>
            <person name="Dunn P."/>
            <person name="Etgu P."/>
            <person name="Feldblyum T.V."/>
            <person name="Feng J."/>
            <person name="Fong B."/>
            <person name="Fujii C.Y."/>
            <person name="Gill J.E."/>
            <person name="Goldsmith A.D."/>
            <person name="Haas B."/>
            <person name="Hansen N.F."/>
            <person name="Hughes B."/>
            <person name="Huizar L."/>
            <person name="Hunter J.L."/>
            <person name="Jenkins J."/>
            <person name="Johnson-Hopson C."/>
            <person name="Khan S."/>
            <person name="Khaykin E."/>
            <person name="Kim C.J."/>
            <person name="Koo H.L."/>
            <person name="Kremenetskaia I."/>
            <person name="Kurtz D.B."/>
            <person name="Kwan A."/>
            <person name="Lam B."/>
            <person name="Langin-Hooper S."/>
            <person name="Lee A."/>
            <person name="Lee J.M."/>
            <person name="Lenz C.A."/>
            <person name="Li J.H."/>
            <person name="Li Y."/>
            <person name="Lin X."/>
            <person name="Liu S.X."/>
            <person name="Liu Z.A."/>
            <person name="Luros J.S."/>
            <person name="Maiti R."/>
            <person name="Marziali A."/>
            <person name="Militscher J."/>
            <person name="Miranda M."/>
            <person name="Nguyen M."/>
            <person name="Nierman W.C."/>
            <person name="Osborne B.I."/>
            <person name="Pai G."/>
            <person name="Peterson J."/>
            <person name="Pham P.K."/>
            <person name="Rizzo M."/>
            <person name="Rooney T."/>
            <person name="Rowley D."/>
            <person name="Sakano H."/>
            <person name="Salzberg S.L."/>
            <person name="Schwartz J.R."/>
            <person name="Shinn P."/>
            <person name="Southwick A.M."/>
            <person name="Sun H."/>
            <person name="Tallon L.J."/>
            <person name="Tambunga G."/>
            <person name="Toriumi M.J."/>
            <person name="Town C.D."/>
            <person name="Utterback T."/>
            <person name="Van Aken S."/>
            <person name="Vaysberg M."/>
            <person name="Vysotskaia V.S."/>
            <person name="Walker M."/>
            <person name="Wu D."/>
            <person name="Yu G."/>
            <person name="Fraser C.M."/>
            <person name="Venter J.C."/>
            <person name="Davis R.W."/>
        </authorList>
    </citation>
    <scope>NUCLEOTIDE SEQUENCE [LARGE SCALE GENOMIC DNA]</scope>
    <source>
        <strain evidence="5">cv. Columbia</strain>
    </source>
</reference>
<feature type="domain" description="Protein kinase" evidence="2">
    <location>
        <begin position="16"/>
        <end position="269"/>
    </location>
</feature>
<dbReference type="SMR" id="A0A1P8AML6"/>